<gene>
    <name evidence="2" type="ORF">SAMN04487996_101391</name>
</gene>
<name>A0A1G6VZX3_9BACT</name>
<dbReference type="RefSeq" id="WP_090146147.1">
    <property type="nucleotide sequence ID" value="NZ_FNAN01000001.1"/>
</dbReference>
<protein>
    <submittedName>
        <fullName evidence="2">Polyketide cyclase / dehydrase and lipid transport</fullName>
    </submittedName>
</protein>
<keyword evidence="1" id="KW-0812">Transmembrane</keyword>
<dbReference type="EMBL" id="FNAN01000001">
    <property type="protein sequence ID" value="SDD59172.1"/>
    <property type="molecule type" value="Genomic_DNA"/>
</dbReference>
<evidence type="ECO:0000256" key="1">
    <source>
        <dbReference type="SAM" id="Phobius"/>
    </source>
</evidence>
<dbReference type="Gene3D" id="3.30.530.20">
    <property type="match status" value="1"/>
</dbReference>
<dbReference type="CDD" id="cd07818">
    <property type="entry name" value="SRPBCC_1"/>
    <property type="match status" value="1"/>
</dbReference>
<evidence type="ECO:0000313" key="2">
    <source>
        <dbReference type="EMBL" id="SDD59172.1"/>
    </source>
</evidence>
<keyword evidence="3" id="KW-1185">Reference proteome</keyword>
<keyword evidence="1" id="KW-1133">Transmembrane helix</keyword>
<dbReference type="STRING" id="659014.SAMN04487996_101391"/>
<dbReference type="InterPro" id="IPR023393">
    <property type="entry name" value="START-like_dom_sf"/>
</dbReference>
<dbReference type="AlphaFoldDB" id="A0A1G6VZX3"/>
<dbReference type="SUPFAM" id="SSF55961">
    <property type="entry name" value="Bet v1-like"/>
    <property type="match status" value="1"/>
</dbReference>
<accession>A0A1G6VZX3</accession>
<dbReference type="OrthoDB" id="9807923at2"/>
<proteinExistence type="predicted"/>
<keyword evidence="1" id="KW-0472">Membrane</keyword>
<dbReference type="Proteomes" id="UP000198748">
    <property type="component" value="Unassembled WGS sequence"/>
</dbReference>
<reference evidence="3" key="1">
    <citation type="submission" date="2016-10" db="EMBL/GenBank/DDBJ databases">
        <authorList>
            <person name="Varghese N."/>
            <person name="Submissions S."/>
        </authorList>
    </citation>
    <scope>NUCLEOTIDE SEQUENCE [LARGE SCALE GENOMIC DNA]</scope>
    <source>
        <strain evidence="3">DSM 25329</strain>
    </source>
</reference>
<evidence type="ECO:0000313" key="3">
    <source>
        <dbReference type="Proteomes" id="UP000198748"/>
    </source>
</evidence>
<organism evidence="2 3">
    <name type="scientific">Dyadobacter soli</name>
    <dbReference type="NCBI Taxonomy" id="659014"/>
    <lineage>
        <taxon>Bacteria</taxon>
        <taxon>Pseudomonadati</taxon>
        <taxon>Bacteroidota</taxon>
        <taxon>Cytophagia</taxon>
        <taxon>Cytophagales</taxon>
        <taxon>Spirosomataceae</taxon>
        <taxon>Dyadobacter</taxon>
    </lineage>
</organism>
<sequence length="177" mass="20102">MKIIKKILYVIVGIIVLVLVAAVFVSKEYNVRREITINKPSQEVFDYVKFVKNQQYYNKWVMADPNMKKDYTGTDGTVGFVYAWDSQDDNVGKGEEKIKLLDEGKQVNLEVRFIRPFEGLAETEMTTEALSPSQTKVSWGMSGQSKYPMNITNAFIDGMLGPDLEESLQTLKGVLEK</sequence>
<feature type="transmembrane region" description="Helical" evidence="1">
    <location>
        <begin position="7"/>
        <end position="25"/>
    </location>
</feature>